<proteinExistence type="predicted"/>
<gene>
    <name evidence="1" type="ORF">GCK32_011047</name>
</gene>
<evidence type="ECO:0000313" key="1">
    <source>
        <dbReference type="EMBL" id="KAK5969151.1"/>
    </source>
</evidence>
<keyword evidence="2" id="KW-1185">Reference proteome</keyword>
<accession>A0AAN8IDG9</accession>
<comment type="caution">
    <text evidence="1">The sequence shown here is derived from an EMBL/GenBank/DDBJ whole genome shotgun (WGS) entry which is preliminary data.</text>
</comment>
<dbReference type="Proteomes" id="UP001331761">
    <property type="component" value="Unassembled WGS sequence"/>
</dbReference>
<name>A0AAN8IDG9_TRICO</name>
<evidence type="ECO:0000313" key="2">
    <source>
        <dbReference type="Proteomes" id="UP001331761"/>
    </source>
</evidence>
<dbReference type="AlphaFoldDB" id="A0AAN8IDG9"/>
<reference evidence="1 2" key="1">
    <citation type="submission" date="2019-10" db="EMBL/GenBank/DDBJ databases">
        <title>Assembly and Annotation for the nematode Trichostrongylus colubriformis.</title>
        <authorList>
            <person name="Martin J."/>
        </authorList>
    </citation>
    <scope>NUCLEOTIDE SEQUENCE [LARGE SCALE GENOMIC DNA]</scope>
    <source>
        <strain evidence="1">G859</strain>
        <tissue evidence="1">Whole worm</tissue>
    </source>
</reference>
<organism evidence="1 2">
    <name type="scientific">Trichostrongylus colubriformis</name>
    <name type="common">Black scour worm</name>
    <dbReference type="NCBI Taxonomy" id="6319"/>
    <lineage>
        <taxon>Eukaryota</taxon>
        <taxon>Metazoa</taxon>
        <taxon>Ecdysozoa</taxon>
        <taxon>Nematoda</taxon>
        <taxon>Chromadorea</taxon>
        <taxon>Rhabditida</taxon>
        <taxon>Rhabditina</taxon>
        <taxon>Rhabditomorpha</taxon>
        <taxon>Strongyloidea</taxon>
        <taxon>Trichostrongylidae</taxon>
        <taxon>Trichostrongylus</taxon>
    </lineage>
</organism>
<protein>
    <submittedName>
        <fullName evidence="1">Uncharacterized protein</fullName>
    </submittedName>
</protein>
<feature type="non-terminal residue" evidence="1">
    <location>
        <position position="1"/>
    </location>
</feature>
<sequence>FTSERTDHCRRTKHRHWRSNYGRYRSGNTCPYSNSSETRSIISCSTNAYDRRRHMATGTGTAVSQGWTFSFVCRF</sequence>
<dbReference type="EMBL" id="WIXE01020530">
    <property type="protein sequence ID" value="KAK5969151.1"/>
    <property type="molecule type" value="Genomic_DNA"/>
</dbReference>